<keyword evidence="1" id="KW-0812">Transmembrane</keyword>
<reference evidence="2" key="1">
    <citation type="submission" date="2020-04" db="EMBL/GenBank/DDBJ databases">
        <authorList>
            <person name="Chiriac C."/>
            <person name="Salcher M."/>
            <person name="Ghai R."/>
            <person name="Kavagutti S V."/>
        </authorList>
    </citation>
    <scope>NUCLEOTIDE SEQUENCE</scope>
</reference>
<keyword evidence="1" id="KW-0472">Membrane</keyword>
<keyword evidence="1" id="KW-1133">Transmembrane helix</keyword>
<dbReference type="EMBL" id="LR796660">
    <property type="protein sequence ID" value="CAB4157321.1"/>
    <property type="molecule type" value="Genomic_DNA"/>
</dbReference>
<protein>
    <submittedName>
        <fullName evidence="2">Uncharacterized protein</fullName>
    </submittedName>
</protein>
<evidence type="ECO:0000256" key="1">
    <source>
        <dbReference type="SAM" id="Phobius"/>
    </source>
</evidence>
<sequence>MRNEIIAGLIGLLFLIVLCAIKMLFGFGVSISVGLVVISFFVGALWGAGRPDLKDTRP</sequence>
<gene>
    <name evidence="2" type="ORF">UFOVP679_15</name>
</gene>
<name>A0A6J5NIQ3_9CAUD</name>
<organism evidence="2">
    <name type="scientific">uncultured Caudovirales phage</name>
    <dbReference type="NCBI Taxonomy" id="2100421"/>
    <lineage>
        <taxon>Viruses</taxon>
        <taxon>Duplodnaviria</taxon>
        <taxon>Heunggongvirae</taxon>
        <taxon>Uroviricota</taxon>
        <taxon>Caudoviricetes</taxon>
        <taxon>Peduoviridae</taxon>
        <taxon>Maltschvirus</taxon>
        <taxon>Maltschvirus maltsch</taxon>
    </lineage>
</organism>
<feature type="transmembrane region" description="Helical" evidence="1">
    <location>
        <begin position="29"/>
        <end position="48"/>
    </location>
</feature>
<proteinExistence type="predicted"/>
<evidence type="ECO:0000313" key="2">
    <source>
        <dbReference type="EMBL" id="CAB4157321.1"/>
    </source>
</evidence>
<accession>A0A6J5NIQ3</accession>